<dbReference type="AlphaFoldDB" id="A0AA46TJN1"/>
<dbReference type="KEGG" id="sgrg:L0C25_04370"/>
<dbReference type="EMBL" id="CP094970">
    <property type="protein sequence ID" value="UYM06320.1"/>
    <property type="molecule type" value="Genomic_DNA"/>
</dbReference>
<proteinExistence type="predicted"/>
<evidence type="ECO:0000313" key="1">
    <source>
        <dbReference type="EMBL" id="UYM06320.1"/>
    </source>
</evidence>
<name>A0AA46TJN1_9ACTN</name>
<sequence>MSGMLVAVCSDKGSPGVTTTALALGAMWPGEEVSVVELDLAGGDLGLRLRDENGAGLPSKPTVVAYAAATRGGGPAPLAPYAIGLGGGLGVVQAPMTREVMGALPNVLSSVAHSLGTGDGDVIADLGRIDSASPEIAIAAGADVLVVVARASRGAVRRLQERLSLLLSTVAGQRGGPIPTYVVLVCPRRYGRGHVSDIEAYLADRGVKVDGVGFIGWDPAGVERLERRGDRRGRRMRRTTLGRTSARVAETVATMSDGSGSYAESSTGVS</sequence>
<protein>
    <recommendedName>
        <fullName evidence="3">MinD-like ATPase involved in chromosome partitioning or flagellar assembly</fullName>
    </recommendedName>
</protein>
<gene>
    <name evidence="1" type="ORF">L0C25_04370</name>
</gene>
<accession>A0AA46TJN1</accession>
<evidence type="ECO:0000313" key="2">
    <source>
        <dbReference type="Proteomes" id="UP001164390"/>
    </source>
</evidence>
<dbReference type="RefSeq" id="WP_271635210.1">
    <property type="nucleotide sequence ID" value="NZ_CP094970.1"/>
</dbReference>
<evidence type="ECO:0008006" key="3">
    <source>
        <dbReference type="Google" id="ProtNLM"/>
    </source>
</evidence>
<dbReference type="SUPFAM" id="SSF52540">
    <property type="entry name" value="P-loop containing nucleoside triphosphate hydrolases"/>
    <property type="match status" value="1"/>
</dbReference>
<keyword evidence="2" id="KW-1185">Reference proteome</keyword>
<reference evidence="1" key="1">
    <citation type="submission" date="2022-01" db="EMBL/GenBank/DDBJ databases">
        <title>Nocardioidaceae gen. sp. A5X3R13.</title>
        <authorList>
            <person name="Lopez Marin M.A."/>
            <person name="Uhlik O."/>
        </authorList>
    </citation>
    <scope>NUCLEOTIDE SEQUENCE</scope>
    <source>
        <strain evidence="1">A5X3R13</strain>
    </source>
</reference>
<organism evidence="1 2">
    <name type="scientific">Solicola gregarius</name>
    <dbReference type="NCBI Taxonomy" id="2908642"/>
    <lineage>
        <taxon>Bacteria</taxon>
        <taxon>Bacillati</taxon>
        <taxon>Actinomycetota</taxon>
        <taxon>Actinomycetes</taxon>
        <taxon>Propionibacteriales</taxon>
        <taxon>Nocardioidaceae</taxon>
        <taxon>Solicola</taxon>
    </lineage>
</organism>
<dbReference type="Proteomes" id="UP001164390">
    <property type="component" value="Chromosome"/>
</dbReference>
<dbReference type="Gene3D" id="3.40.50.300">
    <property type="entry name" value="P-loop containing nucleotide triphosphate hydrolases"/>
    <property type="match status" value="1"/>
</dbReference>
<dbReference type="InterPro" id="IPR027417">
    <property type="entry name" value="P-loop_NTPase"/>
</dbReference>